<evidence type="ECO:0000313" key="11">
    <source>
        <dbReference type="Proteomes" id="UP000192936"/>
    </source>
</evidence>
<evidence type="ECO:0000256" key="4">
    <source>
        <dbReference type="ARBA" id="ARBA00022519"/>
    </source>
</evidence>
<sequence>MAMGFTVDSLMESLGEDSFMALGGLLIGTLFGVVAQRSRFCLRASTLEVAHGRLGGRLAVWLLAFSTALMATQGLILLGLFDTGSVRQLNNPGSLSGAVIGGLMFGCGMTLTRACASRMLVLSATGNLRALLSGLVFAVVAQAAMRGVLSPLRETVNGWWVISGQQRDLLALAGIGHGGALLFGMGWFAAGVVIARRNALSGWSWVGAAGVGATVAAAWWFTWRAASSAFDPVTVHSLSFTAPSADFLMLVLSPPGTRWSFDTGLIPGVALGAFVAGLAGRDLKLEGFNDGSTMRRYIIGGCMMGLGSVLAGGCAVGAGVSGASIFTATAWLVLWSMWIGAVLTDLAIDRPARVRAAAIAAIPPVAAQ</sequence>
<feature type="transmembrane region" description="Helical" evidence="9">
    <location>
        <begin position="325"/>
        <end position="348"/>
    </location>
</feature>
<dbReference type="Proteomes" id="UP000192936">
    <property type="component" value="Unassembled WGS sequence"/>
</dbReference>
<evidence type="ECO:0000256" key="8">
    <source>
        <dbReference type="ARBA" id="ARBA00035655"/>
    </source>
</evidence>
<keyword evidence="5 9" id="KW-0812">Transmembrane</keyword>
<feature type="transmembrane region" description="Helical" evidence="9">
    <location>
        <begin position="259"/>
        <end position="278"/>
    </location>
</feature>
<name>A0A1X7DJY7_9PROT</name>
<dbReference type="InterPro" id="IPR007272">
    <property type="entry name" value="Sulf_transp_TsuA/YedE"/>
</dbReference>
<evidence type="ECO:0000313" key="10">
    <source>
        <dbReference type="EMBL" id="SMF16953.1"/>
    </source>
</evidence>
<organism evidence="10 11">
    <name type="scientific">Azospirillum oryzae</name>
    <dbReference type="NCBI Taxonomy" id="286727"/>
    <lineage>
        <taxon>Bacteria</taxon>
        <taxon>Pseudomonadati</taxon>
        <taxon>Pseudomonadota</taxon>
        <taxon>Alphaproteobacteria</taxon>
        <taxon>Rhodospirillales</taxon>
        <taxon>Azospirillaceae</taxon>
        <taxon>Azospirillum</taxon>
    </lineage>
</organism>
<dbReference type="PANTHER" id="PTHR30574">
    <property type="entry name" value="INNER MEMBRANE PROTEIN YEDE"/>
    <property type="match status" value="1"/>
</dbReference>
<keyword evidence="7 9" id="KW-0472">Membrane</keyword>
<feature type="transmembrane region" description="Helical" evidence="9">
    <location>
        <begin position="58"/>
        <end position="81"/>
    </location>
</feature>
<feature type="transmembrane region" description="Helical" evidence="9">
    <location>
        <begin position="93"/>
        <end position="116"/>
    </location>
</feature>
<dbReference type="STRING" id="286727.SAMN02982917_0631"/>
<feature type="transmembrane region" description="Helical" evidence="9">
    <location>
        <begin position="128"/>
        <end position="149"/>
    </location>
</feature>
<evidence type="ECO:0000256" key="3">
    <source>
        <dbReference type="ARBA" id="ARBA00022475"/>
    </source>
</evidence>
<keyword evidence="2" id="KW-0813">Transport</keyword>
<proteinExistence type="inferred from homology"/>
<feature type="transmembrane region" description="Helical" evidence="9">
    <location>
        <begin position="20"/>
        <end position="37"/>
    </location>
</feature>
<comment type="subcellular location">
    <subcellularLocation>
        <location evidence="1">Cell inner membrane</location>
        <topology evidence="1">Multi-pass membrane protein</topology>
    </subcellularLocation>
</comment>
<keyword evidence="6 9" id="KW-1133">Transmembrane helix</keyword>
<keyword evidence="3" id="KW-1003">Cell membrane</keyword>
<protein>
    <submittedName>
        <fullName evidence="10">Sulphur transport</fullName>
    </submittedName>
</protein>
<evidence type="ECO:0000256" key="9">
    <source>
        <dbReference type="SAM" id="Phobius"/>
    </source>
</evidence>
<feature type="transmembrane region" description="Helical" evidence="9">
    <location>
        <begin position="169"/>
        <end position="195"/>
    </location>
</feature>
<keyword evidence="4" id="KW-0997">Cell inner membrane</keyword>
<evidence type="ECO:0000256" key="2">
    <source>
        <dbReference type="ARBA" id="ARBA00022448"/>
    </source>
</evidence>
<evidence type="ECO:0000256" key="7">
    <source>
        <dbReference type="ARBA" id="ARBA00023136"/>
    </source>
</evidence>
<feature type="transmembrane region" description="Helical" evidence="9">
    <location>
        <begin position="202"/>
        <end position="221"/>
    </location>
</feature>
<evidence type="ECO:0000256" key="5">
    <source>
        <dbReference type="ARBA" id="ARBA00022692"/>
    </source>
</evidence>
<evidence type="ECO:0000256" key="1">
    <source>
        <dbReference type="ARBA" id="ARBA00004429"/>
    </source>
</evidence>
<accession>A0A1X7DJY7</accession>
<dbReference type="GO" id="GO:0005886">
    <property type="term" value="C:plasma membrane"/>
    <property type="evidence" value="ECO:0007669"/>
    <property type="project" value="UniProtKB-SubCell"/>
</dbReference>
<reference evidence="10 11" key="1">
    <citation type="submission" date="2017-04" db="EMBL/GenBank/DDBJ databases">
        <authorList>
            <person name="Afonso C.L."/>
            <person name="Miller P.J."/>
            <person name="Scott M.A."/>
            <person name="Spackman E."/>
            <person name="Goraichik I."/>
            <person name="Dimitrov K.M."/>
            <person name="Suarez D.L."/>
            <person name="Swayne D.E."/>
        </authorList>
    </citation>
    <scope>NUCLEOTIDE SEQUENCE [LARGE SCALE GENOMIC DNA]</scope>
    <source>
        <strain evidence="10 11">A2P</strain>
    </source>
</reference>
<dbReference type="EMBL" id="FXAK01000001">
    <property type="protein sequence ID" value="SMF16953.1"/>
    <property type="molecule type" value="Genomic_DNA"/>
</dbReference>
<dbReference type="PANTHER" id="PTHR30574:SF1">
    <property type="entry name" value="SULPHUR TRANSPORT DOMAIN-CONTAINING PROTEIN"/>
    <property type="match status" value="1"/>
</dbReference>
<evidence type="ECO:0000256" key="6">
    <source>
        <dbReference type="ARBA" id="ARBA00022989"/>
    </source>
</evidence>
<dbReference type="AlphaFoldDB" id="A0A1X7DJY7"/>
<dbReference type="Pfam" id="PF04143">
    <property type="entry name" value="Sulf_transp"/>
    <property type="match status" value="1"/>
</dbReference>
<feature type="transmembrane region" description="Helical" evidence="9">
    <location>
        <begin position="298"/>
        <end position="319"/>
    </location>
</feature>
<comment type="similarity">
    <text evidence="8">Belongs to the TsuA/YedE (TC 9.B.102) family.</text>
</comment>
<gene>
    <name evidence="10" type="ORF">SAMN02982917_0631</name>
</gene>